<feature type="compositionally biased region" description="Basic residues" evidence="1">
    <location>
        <begin position="140"/>
        <end position="155"/>
    </location>
</feature>
<protein>
    <submittedName>
        <fullName evidence="3">DUF374 domain-containing protein</fullName>
    </submittedName>
</protein>
<evidence type="ECO:0000313" key="3">
    <source>
        <dbReference type="EMBL" id="QQZ49867.1"/>
    </source>
</evidence>
<reference evidence="3" key="1">
    <citation type="submission" date="2021-01" db="EMBL/GenBank/DDBJ databases">
        <title>Genome sequence of Phenylobacterium sp. 20VBR1 isolated from a valley glaceir, Ny-Alesund, Svalbard.</title>
        <authorList>
            <person name="Thomas F.A."/>
            <person name="Krishnan K.P."/>
            <person name="Sinha R.K."/>
        </authorList>
    </citation>
    <scope>NUCLEOTIDE SEQUENCE</scope>
    <source>
        <strain evidence="3">20VBR1</strain>
    </source>
</reference>
<feature type="region of interest" description="Disordered" evidence="1">
    <location>
        <begin position="140"/>
        <end position="182"/>
    </location>
</feature>
<proteinExistence type="predicted"/>
<name>A0A974P2T8_9CAUL</name>
<evidence type="ECO:0000259" key="2">
    <source>
        <dbReference type="Pfam" id="PF04028"/>
    </source>
</evidence>
<accession>A0A974P2T8</accession>
<gene>
    <name evidence="3" type="ORF">JKL49_24635</name>
</gene>
<dbReference type="Pfam" id="PF04028">
    <property type="entry name" value="DUF374"/>
    <property type="match status" value="1"/>
</dbReference>
<evidence type="ECO:0000256" key="1">
    <source>
        <dbReference type="SAM" id="MobiDB-lite"/>
    </source>
</evidence>
<dbReference type="AlphaFoldDB" id="A0A974P2T8"/>
<dbReference type="InterPro" id="IPR007172">
    <property type="entry name" value="DUF374"/>
</dbReference>
<feature type="domain" description="DUF374" evidence="2">
    <location>
        <begin position="13"/>
        <end position="83"/>
    </location>
</feature>
<sequence>MALTVAPVLKQAKLAHCLVSPSADGEFFAQAMAHNGFPSIRASSAKKGDSAKARAVVAAFREAMAWVKGGGVLIVTPDGPRGPNEVMAPGALQIAKRTGAPVLLVGLAASPPHGWAAGTPPWSPPLRQGLRDLGRPLLRAGRRRRRGYRGPHRRLGGQTFGRHPKGRRTRGGRLIRRAPGET</sequence>
<dbReference type="EMBL" id="CP068570">
    <property type="protein sequence ID" value="QQZ49867.1"/>
    <property type="molecule type" value="Genomic_DNA"/>
</dbReference>
<feature type="compositionally biased region" description="Basic residues" evidence="1">
    <location>
        <begin position="162"/>
        <end position="176"/>
    </location>
</feature>
<organism evidence="3">
    <name type="scientific">Phenylobacterium glaciei</name>
    <dbReference type="NCBI Taxonomy" id="2803784"/>
    <lineage>
        <taxon>Bacteria</taxon>
        <taxon>Pseudomonadati</taxon>
        <taxon>Pseudomonadota</taxon>
        <taxon>Alphaproteobacteria</taxon>
        <taxon>Caulobacterales</taxon>
        <taxon>Caulobacteraceae</taxon>
        <taxon>Phenylobacterium</taxon>
    </lineage>
</organism>